<proteinExistence type="predicted"/>
<sequence>MRTHLNCASCIIDDLCGALQLVPLEEKIKKKILRESFQFLAREFSTEKI</sequence>
<comment type="caution">
    <text evidence="1">The sequence shown here is derived from an EMBL/GenBank/DDBJ whole genome shotgun (WGS) entry which is preliminary data.</text>
</comment>
<reference evidence="1" key="1">
    <citation type="journal article" date="2014" name="Front. Microbiol.">
        <title>High frequency of phylogenetically diverse reductive dehalogenase-homologous genes in deep subseafloor sedimentary metagenomes.</title>
        <authorList>
            <person name="Kawai M."/>
            <person name="Futagami T."/>
            <person name="Toyoda A."/>
            <person name="Takaki Y."/>
            <person name="Nishi S."/>
            <person name="Hori S."/>
            <person name="Arai W."/>
            <person name="Tsubouchi T."/>
            <person name="Morono Y."/>
            <person name="Uchiyama I."/>
            <person name="Ito T."/>
            <person name="Fujiyama A."/>
            <person name="Inagaki F."/>
            <person name="Takami H."/>
        </authorList>
    </citation>
    <scope>NUCLEOTIDE SEQUENCE</scope>
    <source>
        <strain evidence="1">Expedition CK06-06</strain>
    </source>
</reference>
<dbReference type="AlphaFoldDB" id="X1N871"/>
<evidence type="ECO:0000313" key="1">
    <source>
        <dbReference type="EMBL" id="GAI26406.1"/>
    </source>
</evidence>
<organism evidence="1">
    <name type="scientific">marine sediment metagenome</name>
    <dbReference type="NCBI Taxonomy" id="412755"/>
    <lineage>
        <taxon>unclassified sequences</taxon>
        <taxon>metagenomes</taxon>
        <taxon>ecological metagenomes</taxon>
    </lineage>
</organism>
<dbReference type="EMBL" id="BARV01019031">
    <property type="protein sequence ID" value="GAI26406.1"/>
    <property type="molecule type" value="Genomic_DNA"/>
</dbReference>
<accession>X1N871</accession>
<gene>
    <name evidence="1" type="ORF">S06H3_32063</name>
</gene>
<name>X1N871_9ZZZZ</name>
<protein>
    <submittedName>
        <fullName evidence="1">Uncharacterized protein</fullName>
    </submittedName>
</protein>
<feature type="non-terminal residue" evidence="1">
    <location>
        <position position="49"/>
    </location>
</feature>